<reference evidence="2 3" key="2">
    <citation type="journal article" date="2017" name="Front. Plant Sci.">
        <title>Gene Classification and Mining of Molecular Markers Useful in Red Clover (Trifolium pratense) Breeding.</title>
        <authorList>
            <person name="Istvanek J."/>
            <person name="Dluhosova J."/>
            <person name="Dluhos P."/>
            <person name="Patkova L."/>
            <person name="Nedelnik J."/>
            <person name="Repkova J."/>
        </authorList>
    </citation>
    <scope>NUCLEOTIDE SEQUENCE [LARGE SCALE GENOMIC DNA]</scope>
    <source>
        <strain evidence="3">cv. Tatra</strain>
        <tissue evidence="2">Young leaves</tissue>
    </source>
</reference>
<organism evidence="2 3">
    <name type="scientific">Trifolium pratense</name>
    <name type="common">Red clover</name>
    <dbReference type="NCBI Taxonomy" id="57577"/>
    <lineage>
        <taxon>Eukaryota</taxon>
        <taxon>Viridiplantae</taxon>
        <taxon>Streptophyta</taxon>
        <taxon>Embryophyta</taxon>
        <taxon>Tracheophyta</taxon>
        <taxon>Spermatophyta</taxon>
        <taxon>Magnoliopsida</taxon>
        <taxon>eudicotyledons</taxon>
        <taxon>Gunneridae</taxon>
        <taxon>Pentapetalae</taxon>
        <taxon>rosids</taxon>
        <taxon>fabids</taxon>
        <taxon>Fabales</taxon>
        <taxon>Fabaceae</taxon>
        <taxon>Papilionoideae</taxon>
        <taxon>50 kb inversion clade</taxon>
        <taxon>NPAAA clade</taxon>
        <taxon>Hologalegina</taxon>
        <taxon>IRL clade</taxon>
        <taxon>Trifolieae</taxon>
        <taxon>Trifolium</taxon>
    </lineage>
</organism>
<evidence type="ECO:0000313" key="2">
    <source>
        <dbReference type="EMBL" id="PNX83464.1"/>
    </source>
</evidence>
<protein>
    <submittedName>
        <fullName evidence="2">U-box domain-containing protein 14-like</fullName>
    </submittedName>
</protein>
<reference evidence="2 3" key="1">
    <citation type="journal article" date="2014" name="Am. J. Bot.">
        <title>Genome assembly and annotation for red clover (Trifolium pratense; Fabaceae).</title>
        <authorList>
            <person name="Istvanek J."/>
            <person name="Jaros M."/>
            <person name="Krenek A."/>
            <person name="Repkova J."/>
        </authorList>
    </citation>
    <scope>NUCLEOTIDE SEQUENCE [LARGE SCALE GENOMIC DNA]</scope>
    <source>
        <strain evidence="3">cv. Tatra</strain>
        <tissue evidence="2">Young leaves</tissue>
    </source>
</reference>
<evidence type="ECO:0000256" key="1">
    <source>
        <dbReference type="SAM" id="SignalP"/>
    </source>
</evidence>
<dbReference type="InterPro" id="IPR011989">
    <property type="entry name" value="ARM-like"/>
</dbReference>
<dbReference type="SUPFAM" id="SSF48371">
    <property type="entry name" value="ARM repeat"/>
    <property type="match status" value="1"/>
</dbReference>
<dbReference type="InterPro" id="IPR016024">
    <property type="entry name" value="ARM-type_fold"/>
</dbReference>
<dbReference type="Proteomes" id="UP000236291">
    <property type="component" value="Unassembled WGS sequence"/>
</dbReference>
<gene>
    <name evidence="2" type="ORF">L195_g039507</name>
</gene>
<dbReference type="Gene3D" id="1.25.10.10">
    <property type="entry name" value="Leucine-rich Repeat Variant"/>
    <property type="match status" value="1"/>
</dbReference>
<dbReference type="AlphaFoldDB" id="A0A2K3LY54"/>
<feature type="chain" id="PRO_5014343107" evidence="1">
    <location>
        <begin position="25"/>
        <end position="191"/>
    </location>
</feature>
<proteinExistence type="predicted"/>
<comment type="caution">
    <text evidence="2">The sequence shown here is derived from an EMBL/GenBank/DDBJ whole genome shotgun (WGS) entry which is preliminary data.</text>
</comment>
<feature type="signal peptide" evidence="1">
    <location>
        <begin position="1"/>
        <end position="24"/>
    </location>
</feature>
<name>A0A2K3LY54_TRIPR</name>
<dbReference type="STRING" id="57577.A0A2K3LY54"/>
<evidence type="ECO:0000313" key="3">
    <source>
        <dbReference type="Proteomes" id="UP000236291"/>
    </source>
</evidence>
<accession>A0A2K3LY54</accession>
<keyword evidence="1" id="KW-0732">Signal</keyword>
<dbReference type="EMBL" id="ASHM01044180">
    <property type="protein sequence ID" value="PNX83464.1"/>
    <property type="molecule type" value="Genomic_DNA"/>
</dbReference>
<sequence>MQKVLIKCLLAVVNFCSTSRTVVAANERLGRNSIDQEPIVLFIEAAGVGSKISRGRTCQSIDKLRTFVELRVIPVLVELLRNGDKAMILVAGHDAFGKEIVEDVFCILAVAEANVIEIVGHLVRILTEGDDEAKAAGANVIWDLSGYMHATSVIRDSVVITILVELLSHGSEEVNENVSGAFAQLSYIEGG</sequence>